<evidence type="ECO:0000313" key="4">
    <source>
        <dbReference type="Proteomes" id="UP001054945"/>
    </source>
</evidence>
<dbReference type="Proteomes" id="UP001054945">
    <property type="component" value="Unassembled WGS sequence"/>
</dbReference>
<feature type="transmembrane region" description="Helical" evidence="1">
    <location>
        <begin position="147"/>
        <end position="173"/>
    </location>
</feature>
<gene>
    <name evidence="3" type="primary">AVEN_114959_1</name>
    <name evidence="3" type="ORF">CEXT_346281</name>
</gene>
<organism evidence="3 4">
    <name type="scientific">Caerostris extrusa</name>
    <name type="common">Bark spider</name>
    <name type="synonym">Caerostris bankana</name>
    <dbReference type="NCBI Taxonomy" id="172846"/>
    <lineage>
        <taxon>Eukaryota</taxon>
        <taxon>Metazoa</taxon>
        <taxon>Ecdysozoa</taxon>
        <taxon>Arthropoda</taxon>
        <taxon>Chelicerata</taxon>
        <taxon>Arachnida</taxon>
        <taxon>Araneae</taxon>
        <taxon>Araneomorphae</taxon>
        <taxon>Entelegynae</taxon>
        <taxon>Araneoidea</taxon>
        <taxon>Araneidae</taxon>
        <taxon>Caerostris</taxon>
    </lineage>
</organism>
<keyword evidence="1" id="KW-0812">Transmembrane</keyword>
<evidence type="ECO:0000256" key="1">
    <source>
        <dbReference type="SAM" id="Phobius"/>
    </source>
</evidence>
<evidence type="ECO:0000313" key="3">
    <source>
        <dbReference type="EMBL" id="GIY02933.1"/>
    </source>
</evidence>
<dbReference type="AlphaFoldDB" id="A0AAV4PZ33"/>
<accession>A0AAV4PZ33</accession>
<protein>
    <submittedName>
        <fullName evidence="3">ZP domain-containing protein</fullName>
    </submittedName>
</protein>
<keyword evidence="1" id="KW-0472">Membrane</keyword>
<sequence>MHSEGAADESIPWRAKRWRNKPRCFLYAYFKAFRFTSSPALYLECDVHMCHGTCPAQRCHWKSLTKRSADLHLEADNSSLTSENVSLFQALQVLQESSDALASNRVKADLIMIGKDDVFAKETTDYEQKEKIDCINELPSSTLCLPVLALTAVTTAFLACLLLSTVMCVLLCLRMRRMKEVGSVSDLNPYMVNTFIHGQPSRKRL</sequence>
<keyword evidence="1" id="KW-1133">Transmembrane helix</keyword>
<name>A0AAV4PZ33_CAEEX</name>
<dbReference type="EMBL" id="BPLR01005522">
    <property type="protein sequence ID" value="GIY02933.1"/>
    <property type="molecule type" value="Genomic_DNA"/>
</dbReference>
<dbReference type="PANTHER" id="PTHR46560">
    <property type="entry name" value="CYPHER, ISOFORM B"/>
    <property type="match status" value="1"/>
</dbReference>
<dbReference type="PANTHER" id="PTHR46560:SF3">
    <property type="entry name" value="ZP DOMAIN-CONTAINING PROTEIN"/>
    <property type="match status" value="1"/>
</dbReference>
<reference evidence="3 4" key="1">
    <citation type="submission" date="2021-06" db="EMBL/GenBank/DDBJ databases">
        <title>Caerostris extrusa draft genome.</title>
        <authorList>
            <person name="Kono N."/>
            <person name="Arakawa K."/>
        </authorList>
    </citation>
    <scope>NUCLEOTIDE SEQUENCE [LARGE SCALE GENOMIC DNA]</scope>
</reference>
<comment type="caution">
    <text evidence="3">The sequence shown here is derived from an EMBL/GenBank/DDBJ whole genome shotgun (WGS) entry which is preliminary data.</text>
</comment>
<keyword evidence="4" id="KW-1185">Reference proteome</keyword>
<feature type="domain" description="ZP" evidence="2">
    <location>
        <begin position="1"/>
        <end position="66"/>
    </location>
</feature>
<dbReference type="InterPro" id="IPR001507">
    <property type="entry name" value="ZP_dom"/>
</dbReference>
<dbReference type="PROSITE" id="PS51034">
    <property type="entry name" value="ZP_2"/>
    <property type="match status" value="1"/>
</dbReference>
<proteinExistence type="predicted"/>
<evidence type="ECO:0000259" key="2">
    <source>
        <dbReference type="PROSITE" id="PS51034"/>
    </source>
</evidence>